<dbReference type="GO" id="GO:0006313">
    <property type="term" value="P:DNA transposition"/>
    <property type="evidence" value="ECO:0007669"/>
    <property type="project" value="InterPro"/>
</dbReference>
<dbReference type="Gene3D" id="3.30.420.10">
    <property type="entry name" value="Ribonuclease H-like superfamily/Ribonuclease H"/>
    <property type="match status" value="1"/>
</dbReference>
<dbReference type="PANTHER" id="PTHR23022:SF135">
    <property type="entry name" value="SI:DKEY-77F5.3"/>
    <property type="match status" value="1"/>
</dbReference>
<dbReference type="Ensembl" id="ENSPKIT00000022756.1">
    <property type="protein sequence ID" value="ENSPKIP00000041718.1"/>
    <property type="gene ID" value="ENSPKIG00000018171.1"/>
</dbReference>
<evidence type="ECO:0000256" key="1">
    <source>
        <dbReference type="SAM" id="MobiDB-lite"/>
    </source>
</evidence>
<dbReference type="STRING" id="1676925.ENSPKIP00000041718"/>
<dbReference type="InterPro" id="IPR052338">
    <property type="entry name" value="Transposase_5"/>
</dbReference>
<organism evidence="4 5">
    <name type="scientific">Paramormyrops kingsleyae</name>
    <dbReference type="NCBI Taxonomy" id="1676925"/>
    <lineage>
        <taxon>Eukaryota</taxon>
        <taxon>Metazoa</taxon>
        <taxon>Chordata</taxon>
        <taxon>Craniata</taxon>
        <taxon>Vertebrata</taxon>
        <taxon>Euteleostomi</taxon>
        <taxon>Actinopterygii</taxon>
        <taxon>Neopterygii</taxon>
        <taxon>Teleostei</taxon>
        <taxon>Osteoglossocephala</taxon>
        <taxon>Osteoglossomorpha</taxon>
        <taxon>Osteoglossiformes</taxon>
        <taxon>Mormyridae</taxon>
        <taxon>Paramormyrops</taxon>
    </lineage>
</organism>
<reference evidence="4" key="1">
    <citation type="submission" date="2025-08" db="UniProtKB">
        <authorList>
            <consortium name="Ensembl"/>
        </authorList>
    </citation>
    <scope>IDENTIFICATION</scope>
</reference>
<protein>
    <submittedName>
        <fullName evidence="4">Uncharacterized protein</fullName>
    </submittedName>
</protein>
<dbReference type="Gene3D" id="1.10.10.10">
    <property type="entry name" value="Winged helix-like DNA-binding domain superfamily/Winged helix DNA-binding domain"/>
    <property type="match status" value="1"/>
</dbReference>
<dbReference type="InterPro" id="IPR036397">
    <property type="entry name" value="RNaseH_sf"/>
</dbReference>
<dbReference type="GO" id="GO:0003677">
    <property type="term" value="F:DNA binding"/>
    <property type="evidence" value="ECO:0007669"/>
    <property type="project" value="InterPro"/>
</dbReference>
<reference evidence="4" key="2">
    <citation type="submission" date="2025-09" db="UniProtKB">
        <authorList>
            <consortium name="Ensembl"/>
        </authorList>
    </citation>
    <scope>IDENTIFICATION</scope>
</reference>
<feature type="region of interest" description="Disordered" evidence="1">
    <location>
        <begin position="230"/>
        <end position="258"/>
    </location>
</feature>
<proteinExistence type="predicted"/>
<evidence type="ECO:0000259" key="2">
    <source>
        <dbReference type="Pfam" id="PF01498"/>
    </source>
</evidence>
<dbReference type="PANTHER" id="PTHR23022">
    <property type="entry name" value="TRANSPOSABLE ELEMENT-RELATED"/>
    <property type="match status" value="1"/>
</dbReference>
<dbReference type="SUPFAM" id="SSF46689">
    <property type="entry name" value="Homeodomain-like"/>
    <property type="match status" value="1"/>
</dbReference>
<dbReference type="InterPro" id="IPR036388">
    <property type="entry name" value="WH-like_DNA-bd_sf"/>
</dbReference>
<dbReference type="AlphaFoldDB" id="A0A3B3TH33"/>
<accession>A0A3B3TH33</accession>
<dbReference type="Pfam" id="PF25787">
    <property type="entry name" value="HTH_SB"/>
    <property type="match status" value="1"/>
</dbReference>
<dbReference type="Proteomes" id="UP000261540">
    <property type="component" value="Unplaced"/>
</dbReference>
<dbReference type="GeneTree" id="ENSGT01140000282497"/>
<name>A0A3B3TH33_9TELE</name>
<dbReference type="InterPro" id="IPR009057">
    <property type="entry name" value="Homeodomain-like_sf"/>
</dbReference>
<keyword evidence="5" id="KW-1185">Reference proteome</keyword>
<dbReference type="Pfam" id="PF01498">
    <property type="entry name" value="HTH_Tnp_Tc3_2"/>
    <property type="match status" value="1"/>
</dbReference>
<dbReference type="InterPro" id="IPR002492">
    <property type="entry name" value="Transposase_Tc1-like"/>
</dbReference>
<feature type="compositionally biased region" description="Polar residues" evidence="1">
    <location>
        <begin position="230"/>
        <end position="244"/>
    </location>
</feature>
<dbReference type="GO" id="GO:0015074">
    <property type="term" value="P:DNA integration"/>
    <property type="evidence" value="ECO:0007669"/>
    <property type="project" value="InterPro"/>
</dbReference>
<feature type="domain" description="Transposase Tc1-like" evidence="2">
    <location>
        <begin position="70"/>
        <end position="140"/>
    </location>
</feature>
<sequence>MGNNKELTKDIRDKIVDLHKYGMGYKIISKQLGEKVTTVVAIIHKWKKDKITVSYPRSGAPRKISSHVASMILRMVRANPRTTQEEFVNDLKAVGTIFNKRTISNTLCSYNFKSCIACKVPLFKRAHVQACLKYASEHLNNSNEAWKNVIWSDETKTKLFGINSTRHVWRKKNADCNPRNTIPTVKHGGGSIILWGVFLPRVQDGCTTSKERWTGLCTVKSWMRTSFLQSPHSAGGSSSKTTTLIIRPRQQRSDSRRSTLRSWGTLASLRTLIPWKTYGGNSSFIYPSDSLKTLKI</sequence>
<evidence type="ECO:0000313" key="4">
    <source>
        <dbReference type="Ensembl" id="ENSPKIP00000041718.1"/>
    </source>
</evidence>
<dbReference type="InterPro" id="IPR057667">
    <property type="entry name" value="HTH_SB"/>
</dbReference>
<feature type="domain" description="Sleeping Beauty transposase HTH" evidence="3">
    <location>
        <begin position="1"/>
        <end position="52"/>
    </location>
</feature>
<evidence type="ECO:0000259" key="3">
    <source>
        <dbReference type="Pfam" id="PF25787"/>
    </source>
</evidence>
<evidence type="ECO:0000313" key="5">
    <source>
        <dbReference type="Proteomes" id="UP000261540"/>
    </source>
</evidence>